<evidence type="ECO:0000313" key="6">
    <source>
        <dbReference type="Proteomes" id="UP001519363"/>
    </source>
</evidence>
<dbReference type="InterPro" id="IPR051448">
    <property type="entry name" value="CdaR-like_regulators"/>
</dbReference>
<proteinExistence type="inferred from homology"/>
<dbReference type="RefSeq" id="WP_209707029.1">
    <property type="nucleotide sequence ID" value="NZ_JAGIOO010000001.1"/>
</dbReference>
<dbReference type="Pfam" id="PF13556">
    <property type="entry name" value="HTH_30"/>
    <property type="match status" value="1"/>
</dbReference>
<comment type="caution">
    <text evidence="5">The sequence shown here is derived from an EMBL/GenBank/DDBJ whole genome shotgun (WGS) entry which is preliminary data.</text>
</comment>
<keyword evidence="6" id="KW-1185">Reference proteome</keyword>
<dbReference type="PANTHER" id="PTHR33744:SF1">
    <property type="entry name" value="DNA-BINDING TRANSCRIPTIONAL ACTIVATOR ADER"/>
    <property type="match status" value="1"/>
</dbReference>
<accession>A0ABS5ACF5</accession>
<dbReference type="EMBL" id="JAGIOO010000001">
    <property type="protein sequence ID" value="MBP2474254.1"/>
    <property type="molecule type" value="Genomic_DNA"/>
</dbReference>
<name>A0ABS5ACF5_9PSEU</name>
<dbReference type="Pfam" id="PF17853">
    <property type="entry name" value="GGDEF_2"/>
    <property type="match status" value="1"/>
</dbReference>
<sequence>MGASAFVLGGEELHARLAREAPGLVRTVLAEIERRVAGYGVLPAEQLAGDITRVTEQNLRAFIELLRTRELPSERELAFLRESAARRAEEGIPIEVVLTAYHVGVQTVWEFVTPFVRPEEVEQVMAVNALVLRYLEVVTPAVGAGYLDERRRMLDDEGSARHTVLGVLLGGGDAAAAARQAGVRLPERYLVLALGLGRHADEGRDGVDPVVAGRRKLRRVRSELGRRAGEGVLSALTPEGGTALVPVSREPGPGWVGELVSAVARVAGAEVTAGWAVAGPEQVASAAQTAQEVLRVAGAFGRPPGVYRLADVLLEYQMSRPGEALDGLARLLAPLDGSPELEQTLEVYLRRGGRRPTASELHVHPNTVDYRLRRVLELTGLDATRISEIGLIKAALAARVSRRRA</sequence>
<evidence type="ECO:0000256" key="1">
    <source>
        <dbReference type="ARBA" id="ARBA00006754"/>
    </source>
</evidence>
<reference evidence="5 6" key="1">
    <citation type="submission" date="2021-03" db="EMBL/GenBank/DDBJ databases">
        <title>Sequencing the genomes of 1000 actinobacteria strains.</title>
        <authorList>
            <person name="Klenk H.-P."/>
        </authorList>
    </citation>
    <scope>NUCLEOTIDE SEQUENCE [LARGE SCALE GENOMIC DNA]</scope>
    <source>
        <strain evidence="5 6">DSM 44580</strain>
    </source>
</reference>
<dbReference type="Pfam" id="PF14361">
    <property type="entry name" value="RsbRD_N"/>
    <property type="match status" value="1"/>
</dbReference>
<dbReference type="Gene3D" id="1.10.10.2840">
    <property type="entry name" value="PucR C-terminal helix-turn-helix domain"/>
    <property type="match status" value="1"/>
</dbReference>
<feature type="domain" description="RsbT co-antagonist protein RsbRD N-terminal" evidence="3">
    <location>
        <begin position="22"/>
        <end position="161"/>
    </location>
</feature>
<evidence type="ECO:0000313" key="5">
    <source>
        <dbReference type="EMBL" id="MBP2474254.1"/>
    </source>
</evidence>
<protein>
    <submittedName>
        <fullName evidence="5">Uncharacterized protein</fullName>
    </submittedName>
</protein>
<evidence type="ECO:0000259" key="2">
    <source>
        <dbReference type="Pfam" id="PF13556"/>
    </source>
</evidence>
<comment type="similarity">
    <text evidence="1">Belongs to the CdaR family.</text>
</comment>
<feature type="domain" description="CdaR GGDEF-like" evidence="4">
    <location>
        <begin position="173"/>
        <end position="296"/>
    </location>
</feature>
<dbReference type="InterPro" id="IPR042070">
    <property type="entry name" value="PucR_C-HTH_sf"/>
</dbReference>
<dbReference type="InterPro" id="IPR025751">
    <property type="entry name" value="RsbRD_N_dom"/>
</dbReference>
<evidence type="ECO:0000259" key="3">
    <source>
        <dbReference type="Pfam" id="PF14361"/>
    </source>
</evidence>
<dbReference type="InterPro" id="IPR041522">
    <property type="entry name" value="CdaR_GGDEF"/>
</dbReference>
<gene>
    <name evidence="5" type="ORF">JOF53_003126</name>
</gene>
<feature type="domain" description="PucR C-terminal helix-turn-helix" evidence="2">
    <location>
        <begin position="343"/>
        <end position="398"/>
    </location>
</feature>
<evidence type="ECO:0000259" key="4">
    <source>
        <dbReference type="Pfam" id="PF17853"/>
    </source>
</evidence>
<organism evidence="5 6">
    <name type="scientific">Crossiella equi</name>
    <dbReference type="NCBI Taxonomy" id="130796"/>
    <lineage>
        <taxon>Bacteria</taxon>
        <taxon>Bacillati</taxon>
        <taxon>Actinomycetota</taxon>
        <taxon>Actinomycetes</taxon>
        <taxon>Pseudonocardiales</taxon>
        <taxon>Pseudonocardiaceae</taxon>
        <taxon>Crossiella</taxon>
    </lineage>
</organism>
<dbReference type="InterPro" id="IPR025736">
    <property type="entry name" value="PucR_C-HTH_dom"/>
</dbReference>
<dbReference type="Proteomes" id="UP001519363">
    <property type="component" value="Unassembled WGS sequence"/>
</dbReference>
<dbReference type="PANTHER" id="PTHR33744">
    <property type="entry name" value="CARBOHYDRATE DIACID REGULATOR"/>
    <property type="match status" value="1"/>
</dbReference>